<proteinExistence type="predicted"/>
<gene>
    <name evidence="1" type="ORF">CCOS01_09815</name>
</gene>
<reference evidence="1 2" key="1">
    <citation type="submission" date="2016-10" db="EMBL/GenBank/DDBJ databases">
        <title>The genome sequence of Colletotrichum fioriniae PJ7.</title>
        <authorList>
            <person name="Baroncelli R."/>
        </authorList>
    </citation>
    <scope>NUCLEOTIDE SEQUENCE [LARGE SCALE GENOMIC DNA]</scope>
    <source>
        <strain evidence="1 2">IMI 309622</strain>
    </source>
</reference>
<evidence type="ECO:0000313" key="1">
    <source>
        <dbReference type="EMBL" id="KAK1522103.1"/>
    </source>
</evidence>
<dbReference type="EMBL" id="MOOE01000010">
    <property type="protein sequence ID" value="KAK1522103.1"/>
    <property type="molecule type" value="Genomic_DNA"/>
</dbReference>
<comment type="caution">
    <text evidence="1">The sequence shown here is derived from an EMBL/GenBank/DDBJ whole genome shotgun (WGS) entry which is preliminary data.</text>
</comment>
<dbReference type="Proteomes" id="UP001240678">
    <property type="component" value="Unassembled WGS sequence"/>
</dbReference>
<dbReference type="RefSeq" id="XP_060311137.1">
    <property type="nucleotide sequence ID" value="XM_060457972.1"/>
</dbReference>
<dbReference type="AlphaFoldDB" id="A0AAI9YSW2"/>
<name>A0AAI9YSW2_9PEZI</name>
<sequence length="50" mass="5922">MPVHWGCMLVSGFWTDRRKRVESPLFLPSPRDFCPDRDRGSRFEDCVAHQ</sequence>
<evidence type="ECO:0000313" key="2">
    <source>
        <dbReference type="Proteomes" id="UP001240678"/>
    </source>
</evidence>
<organism evidence="1 2">
    <name type="scientific">Colletotrichum costaricense</name>
    <dbReference type="NCBI Taxonomy" id="1209916"/>
    <lineage>
        <taxon>Eukaryota</taxon>
        <taxon>Fungi</taxon>
        <taxon>Dikarya</taxon>
        <taxon>Ascomycota</taxon>
        <taxon>Pezizomycotina</taxon>
        <taxon>Sordariomycetes</taxon>
        <taxon>Hypocreomycetidae</taxon>
        <taxon>Glomerellales</taxon>
        <taxon>Glomerellaceae</taxon>
        <taxon>Colletotrichum</taxon>
        <taxon>Colletotrichum acutatum species complex</taxon>
    </lineage>
</organism>
<keyword evidence="2" id="KW-1185">Reference proteome</keyword>
<protein>
    <submittedName>
        <fullName evidence="1">Uncharacterized protein</fullName>
    </submittedName>
</protein>
<dbReference type="GeneID" id="85341519"/>
<accession>A0AAI9YSW2</accession>